<reference evidence="2" key="1">
    <citation type="journal article" date="2021" name="Proc. Natl. Acad. Sci. U.S.A.">
        <title>A Catalog of Tens of Thousands of Viruses from Human Metagenomes Reveals Hidden Associations with Chronic Diseases.</title>
        <authorList>
            <person name="Tisza M.J."/>
            <person name="Buck C.B."/>
        </authorList>
    </citation>
    <scope>NUCLEOTIDE SEQUENCE</scope>
    <source>
        <strain evidence="2">CtKNZ79</strain>
    </source>
</reference>
<protein>
    <submittedName>
        <fullName evidence="2">Uncharacterized protein</fullName>
    </submittedName>
</protein>
<accession>A0A8S5U9L1</accession>
<evidence type="ECO:0000256" key="1">
    <source>
        <dbReference type="SAM" id="MobiDB-lite"/>
    </source>
</evidence>
<feature type="region of interest" description="Disordered" evidence="1">
    <location>
        <begin position="1"/>
        <end position="20"/>
    </location>
</feature>
<sequence length="57" mass="6298">METFLSRRRNRSRGAAEGGEKVFCFFDPDETEDLAGGSRNHENLQKRAKIGGRNGAG</sequence>
<proteinExistence type="predicted"/>
<feature type="compositionally biased region" description="Basic residues" evidence="1">
    <location>
        <begin position="1"/>
        <end position="12"/>
    </location>
</feature>
<feature type="region of interest" description="Disordered" evidence="1">
    <location>
        <begin position="34"/>
        <end position="57"/>
    </location>
</feature>
<organism evidence="2">
    <name type="scientific">Siphoviridae sp. ctKNZ79</name>
    <dbReference type="NCBI Taxonomy" id="2825440"/>
    <lineage>
        <taxon>Viruses</taxon>
        <taxon>Duplodnaviria</taxon>
        <taxon>Heunggongvirae</taxon>
        <taxon>Uroviricota</taxon>
        <taxon>Caudoviricetes</taxon>
    </lineage>
</organism>
<dbReference type="EMBL" id="BK016045">
    <property type="protein sequence ID" value="DAF91152.1"/>
    <property type="molecule type" value="Genomic_DNA"/>
</dbReference>
<evidence type="ECO:0000313" key="2">
    <source>
        <dbReference type="EMBL" id="DAF91152.1"/>
    </source>
</evidence>
<name>A0A8S5U9L1_9CAUD</name>